<dbReference type="InterPro" id="IPR003439">
    <property type="entry name" value="ABC_transporter-like_ATP-bd"/>
</dbReference>
<organism evidence="5 6">
    <name type="scientific">Mucilaginibacter gynuensis</name>
    <dbReference type="NCBI Taxonomy" id="1302236"/>
    <lineage>
        <taxon>Bacteria</taxon>
        <taxon>Pseudomonadati</taxon>
        <taxon>Bacteroidota</taxon>
        <taxon>Sphingobacteriia</taxon>
        <taxon>Sphingobacteriales</taxon>
        <taxon>Sphingobacteriaceae</taxon>
        <taxon>Mucilaginibacter</taxon>
    </lineage>
</organism>
<accession>A0ABP8FZ55</accession>
<dbReference type="InterPro" id="IPR003593">
    <property type="entry name" value="AAA+_ATPase"/>
</dbReference>
<dbReference type="PANTHER" id="PTHR42734">
    <property type="entry name" value="METAL TRANSPORT SYSTEM ATP-BINDING PROTEIN TM_0124-RELATED"/>
    <property type="match status" value="1"/>
</dbReference>
<name>A0ABP8FZ55_9SPHI</name>
<keyword evidence="3 5" id="KW-0067">ATP-binding</keyword>
<keyword evidence="2" id="KW-0547">Nucleotide-binding</keyword>
<dbReference type="Proteomes" id="UP001500582">
    <property type="component" value="Unassembled WGS sequence"/>
</dbReference>
<feature type="domain" description="ABC transporter" evidence="4">
    <location>
        <begin position="6"/>
        <end position="220"/>
    </location>
</feature>
<evidence type="ECO:0000313" key="6">
    <source>
        <dbReference type="Proteomes" id="UP001500582"/>
    </source>
</evidence>
<keyword evidence="1" id="KW-0813">Transport</keyword>
<dbReference type="Gene3D" id="3.40.50.300">
    <property type="entry name" value="P-loop containing nucleotide triphosphate hydrolases"/>
    <property type="match status" value="1"/>
</dbReference>
<dbReference type="EMBL" id="BAABFT010000002">
    <property type="protein sequence ID" value="GAA4313850.1"/>
    <property type="molecule type" value="Genomic_DNA"/>
</dbReference>
<gene>
    <name evidence="5" type="ORF">GCM10023149_09770</name>
</gene>
<dbReference type="GO" id="GO:0005524">
    <property type="term" value="F:ATP binding"/>
    <property type="evidence" value="ECO:0007669"/>
    <property type="project" value="UniProtKB-KW"/>
</dbReference>
<evidence type="ECO:0000313" key="5">
    <source>
        <dbReference type="EMBL" id="GAA4313850.1"/>
    </source>
</evidence>
<dbReference type="InterPro" id="IPR050153">
    <property type="entry name" value="Metal_Ion_Import_ABC"/>
</dbReference>
<keyword evidence="6" id="KW-1185">Reference proteome</keyword>
<evidence type="ECO:0000256" key="3">
    <source>
        <dbReference type="ARBA" id="ARBA00022840"/>
    </source>
</evidence>
<dbReference type="Pfam" id="PF00005">
    <property type="entry name" value="ABC_tran"/>
    <property type="match status" value="1"/>
</dbReference>
<evidence type="ECO:0000259" key="4">
    <source>
        <dbReference type="PROSITE" id="PS50893"/>
    </source>
</evidence>
<dbReference type="RefSeq" id="WP_345209884.1">
    <property type="nucleotide sequence ID" value="NZ_BAABFT010000002.1"/>
</dbReference>
<comment type="caution">
    <text evidence="5">The sequence shown here is derived from an EMBL/GenBank/DDBJ whole genome shotgun (WGS) entry which is preliminary data.</text>
</comment>
<evidence type="ECO:0000256" key="2">
    <source>
        <dbReference type="ARBA" id="ARBA00022741"/>
    </source>
</evidence>
<reference evidence="6" key="1">
    <citation type="journal article" date="2019" name="Int. J. Syst. Evol. Microbiol.">
        <title>The Global Catalogue of Microorganisms (GCM) 10K type strain sequencing project: providing services to taxonomists for standard genome sequencing and annotation.</title>
        <authorList>
            <consortium name="The Broad Institute Genomics Platform"/>
            <consortium name="The Broad Institute Genome Sequencing Center for Infectious Disease"/>
            <person name="Wu L."/>
            <person name="Ma J."/>
        </authorList>
    </citation>
    <scope>NUCLEOTIDE SEQUENCE [LARGE SCALE GENOMIC DNA]</scope>
    <source>
        <strain evidence="6">JCM 17705</strain>
    </source>
</reference>
<sequence length="221" mass="25169">MEALNLKVDSVHLEFDGRKILQDIYLNCSKGEVLGILGRNGCGKSSLLKIIFGTLACTHKYVSINDDYIVKGYHNNRIAYLPQHNYLPGTIRIDRLAKMLVDEVYWADFSSHPIYQQHQLKMAPQLSGGELRQLETLMIIYSKADFILLDEPFTHISPIQAEEFKHIIRNCAKTKGIVITDHQYYNVLDVSDRIILISNGSTKPIHQPADLIAYGYVNHIN</sequence>
<evidence type="ECO:0000256" key="1">
    <source>
        <dbReference type="ARBA" id="ARBA00022448"/>
    </source>
</evidence>
<dbReference type="SUPFAM" id="SSF52540">
    <property type="entry name" value="P-loop containing nucleoside triphosphate hydrolases"/>
    <property type="match status" value="1"/>
</dbReference>
<dbReference type="InterPro" id="IPR027417">
    <property type="entry name" value="P-loop_NTPase"/>
</dbReference>
<proteinExistence type="predicted"/>
<dbReference type="SMART" id="SM00382">
    <property type="entry name" value="AAA"/>
    <property type="match status" value="1"/>
</dbReference>
<dbReference type="PROSITE" id="PS50893">
    <property type="entry name" value="ABC_TRANSPORTER_2"/>
    <property type="match status" value="1"/>
</dbReference>
<protein>
    <submittedName>
        <fullName evidence="5">ATP-binding cassette domain-containing protein</fullName>
    </submittedName>
</protein>